<dbReference type="AlphaFoldDB" id="A0A401ZY69"/>
<dbReference type="Proteomes" id="UP000287352">
    <property type="component" value="Unassembled WGS sequence"/>
</dbReference>
<proteinExistence type="predicted"/>
<evidence type="ECO:0000313" key="2">
    <source>
        <dbReference type="Proteomes" id="UP000287352"/>
    </source>
</evidence>
<dbReference type="EMBL" id="BIFR01000001">
    <property type="protein sequence ID" value="GCE11785.1"/>
    <property type="molecule type" value="Genomic_DNA"/>
</dbReference>
<dbReference type="OrthoDB" id="154709at2"/>
<reference evidence="2" key="1">
    <citation type="submission" date="2018-12" db="EMBL/GenBank/DDBJ databases">
        <title>Tengunoibacter tsumagoiensis gen. nov., sp. nov., Dictyobacter kobayashii sp. nov., D. alpinus sp. nov., and D. joshuensis sp. nov. and description of Dictyobacteraceae fam. nov. within the order Ktedonobacterales isolated from Tengu-no-mugimeshi.</title>
        <authorList>
            <person name="Wang C.M."/>
            <person name="Zheng Y."/>
            <person name="Sakai Y."/>
            <person name="Toyoda A."/>
            <person name="Minakuchi Y."/>
            <person name="Abe K."/>
            <person name="Yokota A."/>
            <person name="Yabe S."/>
        </authorList>
    </citation>
    <scope>NUCLEOTIDE SEQUENCE [LARGE SCALE GENOMIC DNA]</scope>
    <source>
        <strain evidence="2">Uno3</strain>
    </source>
</reference>
<name>A0A401ZY69_9CHLR</name>
<dbReference type="RefSeq" id="WP_126579462.1">
    <property type="nucleotide sequence ID" value="NZ_BIFR01000001.1"/>
</dbReference>
<comment type="caution">
    <text evidence="1">The sequence shown here is derived from an EMBL/GenBank/DDBJ whole genome shotgun (WGS) entry which is preliminary data.</text>
</comment>
<protein>
    <submittedName>
        <fullName evidence="1">Uncharacterized protein</fullName>
    </submittedName>
</protein>
<sequence>MHDTLSALVERALIDNYRPLEFYLREHSRLPGPRANLELMNDVSHLLAAAIPKYPDGVRSLINYFANGERKVVVSNTPGEFVMLCGVVAYGACAAVQPEWRVETFQLLSHYSCSPYWRVRECVATAYQHLVQADLQGTGVELTKLAESEKYLQQRAAVATLSEPRLLFDADSLKLALELHRIVLEKVHQVPSEDRKNEDFRVLRRGLGYTISVVTAAAPDEGFTLMRQWATWNDPDIVWILRENLKKKRLAKFIENTEDIFKLLA</sequence>
<evidence type="ECO:0000313" key="1">
    <source>
        <dbReference type="EMBL" id="GCE11785.1"/>
    </source>
</evidence>
<organism evidence="1 2">
    <name type="scientific">Tengunoibacter tsumagoiensis</name>
    <dbReference type="NCBI Taxonomy" id="2014871"/>
    <lineage>
        <taxon>Bacteria</taxon>
        <taxon>Bacillati</taxon>
        <taxon>Chloroflexota</taxon>
        <taxon>Ktedonobacteria</taxon>
        <taxon>Ktedonobacterales</taxon>
        <taxon>Dictyobacteraceae</taxon>
        <taxon>Tengunoibacter</taxon>
    </lineage>
</organism>
<gene>
    <name evidence="1" type="ORF">KTT_16440</name>
</gene>
<accession>A0A401ZY69</accession>
<keyword evidence="2" id="KW-1185">Reference proteome</keyword>